<evidence type="ECO:0000313" key="4">
    <source>
        <dbReference type="Proteomes" id="UP000224592"/>
    </source>
</evidence>
<feature type="domain" description="Siphovirus-type tail component C-terminal" evidence="2">
    <location>
        <begin position="163"/>
        <end position="271"/>
    </location>
</feature>
<reference evidence="3 4" key="1">
    <citation type="submission" date="2016-08" db="EMBL/GenBank/DDBJ databases">
        <authorList>
            <person name="Delwel I.O."/>
            <person name="Rosado J.E."/>
            <person name="Bhuiyan S."/>
            <person name="Layton S.R."/>
            <person name="Benjamin R.C."/>
            <person name="Hughes L.E."/>
            <person name="Garlena R.A."/>
            <person name="Russell D.A."/>
            <person name="Pope W.H."/>
            <person name="Jacobs-Sera D."/>
            <person name="Hendrix R.W."/>
            <person name="Hatfull G.F."/>
        </authorList>
    </citation>
    <scope>NUCLEOTIDE SEQUENCE [LARGE SCALE GENOMIC DNA]</scope>
</reference>
<feature type="domain" description="Siphovirus-type tail component RIFT-related" evidence="1">
    <location>
        <begin position="33"/>
        <end position="107"/>
    </location>
</feature>
<protein>
    <submittedName>
        <fullName evidence="3">Minor tail protein</fullName>
    </submittedName>
</protein>
<dbReference type="InterPro" id="IPR054738">
    <property type="entry name" value="Siphovirus-type_tail_C"/>
</dbReference>
<dbReference type="Proteomes" id="UP000224592">
    <property type="component" value="Segment"/>
</dbReference>
<name>A0A1I9SDG2_9CAUD</name>
<dbReference type="EMBL" id="KX670789">
    <property type="protein sequence ID" value="AOZ64889.1"/>
    <property type="molecule type" value="Genomic_DNA"/>
</dbReference>
<accession>A0A1I9SDG2</accession>
<dbReference type="Pfam" id="PF22768">
    <property type="entry name" value="SPP1_Dit"/>
    <property type="match status" value="1"/>
</dbReference>
<dbReference type="Pfam" id="PF05709">
    <property type="entry name" value="Sipho_tail"/>
    <property type="match status" value="1"/>
</dbReference>
<dbReference type="Gene3D" id="2.40.30.200">
    <property type="match status" value="1"/>
</dbReference>
<sequence length="274" mass="30296">MLTRVEVRNVQGDLFKLVLDDPSSGYIVAGIDGMGPVKATLVSSSFAGMDGEQYQSSRRDARNIKLKLELDPDPATDTVWSLRDKLYDFFMPKLQITLQFFREDGLVVEIPGVVETCDPDHFAQEPTMDISIMCFKPDFYELTSRTIDTLLTTDTTATYFDYEGTAETGVIFELTVDRAVDELTVYHRIPSGEIQTLTFDNAPLIAGDILTISTVAGDKRATLNRGGTISSVLYGISPQSKWIELQRGSNGIRMYATGAAIPVTMTYVPRYGGL</sequence>
<evidence type="ECO:0000259" key="1">
    <source>
        <dbReference type="Pfam" id="PF05709"/>
    </source>
</evidence>
<evidence type="ECO:0000313" key="3">
    <source>
        <dbReference type="EMBL" id="AOZ64889.1"/>
    </source>
</evidence>
<evidence type="ECO:0000259" key="2">
    <source>
        <dbReference type="Pfam" id="PF22768"/>
    </source>
</evidence>
<dbReference type="InterPro" id="IPR008841">
    <property type="entry name" value="Siphovirus-type_tail_N"/>
</dbReference>
<gene>
    <name evidence="3" type="ORF">SEA_OLYMPICHELADO_24</name>
</gene>
<dbReference type="Gene3D" id="2.60.120.860">
    <property type="match status" value="1"/>
</dbReference>
<proteinExistence type="predicted"/>
<organism evidence="3 4">
    <name type="scientific">Streptomyces phage OlympicHelado</name>
    <dbReference type="NCBI Taxonomy" id="1897524"/>
    <lineage>
        <taxon>Viruses</taxon>
        <taxon>Duplodnaviria</taxon>
        <taxon>Heunggongvirae</taxon>
        <taxon>Uroviricota</taxon>
        <taxon>Caudoviricetes</taxon>
        <taxon>Rimavirus</taxon>
        <taxon>Rimavirus rima</taxon>
    </lineage>
</organism>